<evidence type="ECO:0000313" key="3">
    <source>
        <dbReference type="Proteomes" id="UP001501079"/>
    </source>
</evidence>
<comment type="caution">
    <text evidence="2">The sequence shown here is derived from an EMBL/GenBank/DDBJ whole genome shotgun (WGS) entry which is preliminary data.</text>
</comment>
<proteinExistence type="predicted"/>
<keyword evidence="3" id="KW-1185">Reference proteome</keyword>
<protein>
    <submittedName>
        <fullName evidence="2">Uncharacterized protein</fullName>
    </submittedName>
</protein>
<organism evidence="2 3">
    <name type="scientific">Gryllotalpicola koreensis</name>
    <dbReference type="NCBI Taxonomy" id="993086"/>
    <lineage>
        <taxon>Bacteria</taxon>
        <taxon>Bacillati</taxon>
        <taxon>Actinomycetota</taxon>
        <taxon>Actinomycetes</taxon>
        <taxon>Micrococcales</taxon>
        <taxon>Microbacteriaceae</taxon>
        <taxon>Gryllotalpicola</taxon>
    </lineage>
</organism>
<reference evidence="3" key="1">
    <citation type="journal article" date="2019" name="Int. J. Syst. Evol. Microbiol.">
        <title>The Global Catalogue of Microorganisms (GCM) 10K type strain sequencing project: providing services to taxonomists for standard genome sequencing and annotation.</title>
        <authorList>
            <consortium name="The Broad Institute Genomics Platform"/>
            <consortium name="The Broad Institute Genome Sequencing Center for Infectious Disease"/>
            <person name="Wu L."/>
            <person name="Ma J."/>
        </authorList>
    </citation>
    <scope>NUCLEOTIDE SEQUENCE [LARGE SCALE GENOMIC DNA]</scope>
    <source>
        <strain evidence="3">JCM 17591</strain>
    </source>
</reference>
<dbReference type="Proteomes" id="UP001501079">
    <property type="component" value="Unassembled WGS sequence"/>
</dbReference>
<sequence>MPELISETRPVARVDHYCLVCGCIAVRAGERYLRRVYAFDGSVYAWISCAECDSIYNLVASWAYDDGEGIGSDEYHEWAYEYAWDSDHGEAARAFLRRSDSETPEGPEHAQPHERESGQKEAGE</sequence>
<evidence type="ECO:0000256" key="1">
    <source>
        <dbReference type="SAM" id="MobiDB-lite"/>
    </source>
</evidence>
<feature type="region of interest" description="Disordered" evidence="1">
    <location>
        <begin position="95"/>
        <end position="124"/>
    </location>
</feature>
<gene>
    <name evidence="2" type="ORF">GCM10022287_22130</name>
</gene>
<evidence type="ECO:0000313" key="2">
    <source>
        <dbReference type="EMBL" id="GAA4175863.1"/>
    </source>
</evidence>
<dbReference type="EMBL" id="BAABBW010000003">
    <property type="protein sequence ID" value="GAA4175863.1"/>
    <property type="molecule type" value="Genomic_DNA"/>
</dbReference>
<name>A0ABP8A1T9_9MICO</name>
<accession>A0ABP8A1T9</accession>